<evidence type="ECO:0000313" key="1">
    <source>
        <dbReference type="EMBL" id="KAJ8422771.1"/>
    </source>
</evidence>
<comment type="caution">
    <text evidence="1">The sequence shown here is derived from an EMBL/GenBank/DDBJ whole genome shotgun (WGS) entry which is preliminary data.</text>
</comment>
<organism evidence="1 2">
    <name type="scientific">Carnegiea gigantea</name>
    <dbReference type="NCBI Taxonomy" id="171969"/>
    <lineage>
        <taxon>Eukaryota</taxon>
        <taxon>Viridiplantae</taxon>
        <taxon>Streptophyta</taxon>
        <taxon>Embryophyta</taxon>
        <taxon>Tracheophyta</taxon>
        <taxon>Spermatophyta</taxon>
        <taxon>Magnoliopsida</taxon>
        <taxon>eudicotyledons</taxon>
        <taxon>Gunneridae</taxon>
        <taxon>Pentapetalae</taxon>
        <taxon>Caryophyllales</taxon>
        <taxon>Cactineae</taxon>
        <taxon>Cactaceae</taxon>
        <taxon>Cactoideae</taxon>
        <taxon>Echinocereeae</taxon>
        <taxon>Carnegiea</taxon>
    </lineage>
</organism>
<name>A0A9Q1GL86_9CARY</name>
<protein>
    <submittedName>
        <fullName evidence="1">Uncharacterized protein</fullName>
    </submittedName>
</protein>
<accession>A0A9Q1GL86</accession>
<dbReference type="EMBL" id="JAKOGI010002149">
    <property type="protein sequence ID" value="KAJ8422771.1"/>
    <property type="molecule type" value="Genomic_DNA"/>
</dbReference>
<reference evidence="1" key="1">
    <citation type="submission" date="2022-04" db="EMBL/GenBank/DDBJ databases">
        <title>Carnegiea gigantea Genome sequencing and assembly v2.</title>
        <authorList>
            <person name="Copetti D."/>
            <person name="Sanderson M.J."/>
            <person name="Burquez A."/>
            <person name="Wojciechowski M.F."/>
        </authorList>
    </citation>
    <scope>NUCLEOTIDE SEQUENCE</scope>
    <source>
        <strain evidence="1">SGP5-SGP5p</strain>
        <tissue evidence="1">Aerial part</tissue>
    </source>
</reference>
<dbReference type="AlphaFoldDB" id="A0A9Q1GL86"/>
<dbReference type="Proteomes" id="UP001153076">
    <property type="component" value="Unassembled WGS sequence"/>
</dbReference>
<proteinExistence type="predicted"/>
<gene>
    <name evidence="1" type="ORF">Cgig2_003764</name>
</gene>
<sequence length="165" mass="18755">MKIALDLGNICCALGDLEERGLSQITFDIIKEIAQIESEKCQAEDERCESQVSVAERCAKETSSLKRQQECNRPSNIEQKSKNIYTRRSLRLSYIAYKRIQQGATIGYHDRNSMTYMVIRAQQEDSIKIKELAWVEDVQPAKPEIGDMLSTSNLEASCGHKSYSQ</sequence>
<keyword evidence="2" id="KW-1185">Reference proteome</keyword>
<evidence type="ECO:0000313" key="2">
    <source>
        <dbReference type="Proteomes" id="UP001153076"/>
    </source>
</evidence>